<evidence type="ECO:0000313" key="2">
    <source>
        <dbReference type="Proteomes" id="UP001230156"/>
    </source>
</evidence>
<proteinExistence type="predicted"/>
<organism evidence="1 2">
    <name type="scientific">Dongia sedimenti</name>
    <dbReference type="NCBI Taxonomy" id="3064282"/>
    <lineage>
        <taxon>Bacteria</taxon>
        <taxon>Pseudomonadati</taxon>
        <taxon>Pseudomonadota</taxon>
        <taxon>Alphaproteobacteria</taxon>
        <taxon>Rhodospirillales</taxon>
        <taxon>Dongiaceae</taxon>
        <taxon>Dongia</taxon>
    </lineage>
</organism>
<comment type="caution">
    <text evidence="1">The sequence shown here is derived from an EMBL/GenBank/DDBJ whole genome shotgun (WGS) entry which is preliminary data.</text>
</comment>
<gene>
    <name evidence="1" type="ORF">Q8A70_09170</name>
</gene>
<keyword evidence="2" id="KW-1185">Reference proteome</keyword>
<dbReference type="Pfam" id="PF11011">
    <property type="entry name" value="DUF2849"/>
    <property type="match status" value="1"/>
</dbReference>
<name>A0ABU0YJF9_9PROT</name>
<accession>A0ABU0YJF9</accession>
<dbReference type="EMBL" id="JAUYVI010000003">
    <property type="protein sequence ID" value="MDQ7247836.1"/>
    <property type="molecule type" value="Genomic_DNA"/>
</dbReference>
<reference evidence="2" key="1">
    <citation type="submission" date="2023-08" db="EMBL/GenBank/DDBJ databases">
        <title>Rhodospirillaceae gen. nov., a novel taxon isolated from the Yangtze River Yuezi River estuary sludge.</title>
        <authorList>
            <person name="Ruan L."/>
        </authorList>
    </citation>
    <scope>NUCLEOTIDE SEQUENCE [LARGE SCALE GENOMIC DNA]</scope>
    <source>
        <strain evidence="2">R-7</strain>
    </source>
</reference>
<dbReference type="InterPro" id="IPR021270">
    <property type="entry name" value="DUF2849"/>
</dbReference>
<sequence length="102" mass="11115">MTVQVVTANRLRDGVIVWLTADLGWSEEFTESRPLRDEAEAKAALEAAGVAVKARLVVGPYLAEVDETPEGLKPNSARERIRASRLPTITPDQGSWTGRIEG</sequence>
<evidence type="ECO:0000313" key="1">
    <source>
        <dbReference type="EMBL" id="MDQ7247836.1"/>
    </source>
</evidence>
<protein>
    <submittedName>
        <fullName evidence="1">DUF2849 domain-containing protein</fullName>
    </submittedName>
</protein>
<dbReference type="Proteomes" id="UP001230156">
    <property type="component" value="Unassembled WGS sequence"/>
</dbReference>
<dbReference type="RefSeq" id="WP_379955273.1">
    <property type="nucleotide sequence ID" value="NZ_JAUYVI010000003.1"/>
</dbReference>